<dbReference type="SUPFAM" id="SSF46785">
    <property type="entry name" value="Winged helix' DNA-binding domain"/>
    <property type="match status" value="1"/>
</dbReference>
<dbReference type="InterPro" id="IPR011991">
    <property type="entry name" value="ArsR-like_HTH"/>
</dbReference>
<dbReference type="EMBL" id="BSTK01000001">
    <property type="protein sequence ID" value="GLY82355.1"/>
    <property type="molecule type" value="Genomic_DNA"/>
</dbReference>
<dbReference type="Proteomes" id="UP001165074">
    <property type="component" value="Unassembled WGS sequence"/>
</dbReference>
<dbReference type="InterPro" id="IPR036390">
    <property type="entry name" value="WH_DNA-bd_sf"/>
</dbReference>
<dbReference type="InterPro" id="IPR036388">
    <property type="entry name" value="WH-like_DNA-bd_sf"/>
</dbReference>
<dbReference type="GO" id="GO:0003700">
    <property type="term" value="F:DNA-binding transcription factor activity"/>
    <property type="evidence" value="ECO:0007669"/>
    <property type="project" value="InterPro"/>
</dbReference>
<dbReference type="Pfam" id="PF12840">
    <property type="entry name" value="HTH_20"/>
    <property type="match status" value="1"/>
</dbReference>
<dbReference type="PRINTS" id="PR00778">
    <property type="entry name" value="HTHARSR"/>
</dbReference>
<dbReference type="CDD" id="cd00090">
    <property type="entry name" value="HTH_ARSR"/>
    <property type="match status" value="1"/>
</dbReference>
<evidence type="ECO:0000313" key="3">
    <source>
        <dbReference type="Proteomes" id="UP001165074"/>
    </source>
</evidence>
<feature type="domain" description="HTH arsR-type" evidence="1">
    <location>
        <begin position="11"/>
        <end position="105"/>
    </location>
</feature>
<reference evidence="2" key="1">
    <citation type="submission" date="2023-03" db="EMBL/GenBank/DDBJ databases">
        <title>Actinoallomurus iriomotensis NBRC 103684.</title>
        <authorList>
            <person name="Ichikawa N."/>
            <person name="Sato H."/>
            <person name="Tonouchi N."/>
        </authorList>
    </citation>
    <scope>NUCLEOTIDE SEQUENCE</scope>
    <source>
        <strain evidence="2">NBRC 103684</strain>
    </source>
</reference>
<proteinExistence type="predicted"/>
<dbReference type="PANTHER" id="PTHR38600">
    <property type="entry name" value="TRANSCRIPTIONAL REGULATORY PROTEIN"/>
    <property type="match status" value="1"/>
</dbReference>
<name>A0A9W6VW01_9ACTN</name>
<dbReference type="PROSITE" id="PS50987">
    <property type="entry name" value="HTH_ARSR_2"/>
    <property type="match status" value="1"/>
</dbReference>
<evidence type="ECO:0000313" key="2">
    <source>
        <dbReference type="EMBL" id="GLY82355.1"/>
    </source>
</evidence>
<dbReference type="SMART" id="SM00418">
    <property type="entry name" value="HTH_ARSR"/>
    <property type="match status" value="1"/>
</dbReference>
<dbReference type="AlphaFoldDB" id="A0A9W6VW01"/>
<evidence type="ECO:0000259" key="1">
    <source>
        <dbReference type="PROSITE" id="PS50987"/>
    </source>
</evidence>
<protein>
    <submittedName>
        <fullName evidence="2">Transcriptional regulator</fullName>
    </submittedName>
</protein>
<organism evidence="2 3">
    <name type="scientific">Actinoallomurus iriomotensis</name>
    <dbReference type="NCBI Taxonomy" id="478107"/>
    <lineage>
        <taxon>Bacteria</taxon>
        <taxon>Bacillati</taxon>
        <taxon>Actinomycetota</taxon>
        <taxon>Actinomycetes</taxon>
        <taxon>Streptosporangiales</taxon>
        <taxon>Thermomonosporaceae</taxon>
        <taxon>Actinoallomurus</taxon>
    </lineage>
</organism>
<dbReference type="NCBIfam" id="NF033788">
    <property type="entry name" value="HTH_metalloreg"/>
    <property type="match status" value="1"/>
</dbReference>
<dbReference type="PANTHER" id="PTHR38600:SF2">
    <property type="entry name" value="SLL0088 PROTEIN"/>
    <property type="match status" value="1"/>
</dbReference>
<gene>
    <name evidence="2" type="ORF">Airi02_002870</name>
</gene>
<dbReference type="Gene3D" id="1.10.10.10">
    <property type="entry name" value="Winged helix-like DNA-binding domain superfamily/Winged helix DNA-binding domain"/>
    <property type="match status" value="1"/>
</dbReference>
<comment type="caution">
    <text evidence="2">The sequence shown here is derived from an EMBL/GenBank/DDBJ whole genome shotgun (WGS) entry which is preliminary data.</text>
</comment>
<keyword evidence="3" id="KW-1185">Reference proteome</keyword>
<accession>A0A9W6VW01</accession>
<dbReference type="InterPro" id="IPR001845">
    <property type="entry name" value="HTH_ArsR_DNA-bd_dom"/>
</dbReference>
<sequence length="130" mass="14584">MQTIGCEYGRRMTVVEDDLSLVFSALADPTRRAILERLARGDATVNQLAEPFAMTQQAVSKHLKVLERARLISRTRTGQSRPCVLEPVRLDAAVGWIEGHRRIWADRHDRLDAHLAALRAARDEGEGTAR</sequence>